<gene>
    <name evidence="3" type="ORF">ACH49W_16770</name>
</gene>
<dbReference type="Proteomes" id="UP001611415">
    <property type="component" value="Unassembled WGS sequence"/>
</dbReference>
<reference evidence="3 4" key="1">
    <citation type="submission" date="2024-10" db="EMBL/GenBank/DDBJ databases">
        <title>The Natural Products Discovery Center: Release of the First 8490 Sequenced Strains for Exploring Actinobacteria Biosynthetic Diversity.</title>
        <authorList>
            <person name="Kalkreuter E."/>
            <person name="Kautsar S.A."/>
            <person name="Yang D."/>
            <person name="Bader C.D."/>
            <person name="Teijaro C.N."/>
            <person name="Fluegel L."/>
            <person name="Davis C.M."/>
            <person name="Simpson J.R."/>
            <person name="Lauterbach L."/>
            <person name="Steele A.D."/>
            <person name="Gui C."/>
            <person name="Meng S."/>
            <person name="Li G."/>
            <person name="Viehrig K."/>
            <person name="Ye F."/>
            <person name="Su P."/>
            <person name="Kiefer A.F."/>
            <person name="Nichols A."/>
            <person name="Cepeda A.J."/>
            <person name="Yan W."/>
            <person name="Fan B."/>
            <person name="Jiang Y."/>
            <person name="Adhikari A."/>
            <person name="Zheng C.-J."/>
            <person name="Schuster L."/>
            <person name="Cowan T.M."/>
            <person name="Smanski M.J."/>
            <person name="Chevrette M.G."/>
            <person name="De Carvalho L.P.S."/>
            <person name="Shen B."/>
        </authorList>
    </citation>
    <scope>NUCLEOTIDE SEQUENCE [LARGE SCALE GENOMIC DNA]</scope>
    <source>
        <strain evidence="3 4">NPDC019275</strain>
    </source>
</reference>
<comment type="caution">
    <text evidence="3">The sequence shown here is derived from an EMBL/GenBank/DDBJ whole genome shotgun (WGS) entry which is preliminary data.</text>
</comment>
<evidence type="ECO:0000256" key="1">
    <source>
        <dbReference type="SAM" id="SignalP"/>
    </source>
</evidence>
<feature type="domain" description="DUF8020" evidence="2">
    <location>
        <begin position="43"/>
        <end position="117"/>
    </location>
</feature>
<protein>
    <recommendedName>
        <fullName evidence="2">DUF8020 domain-containing protein</fullName>
    </recommendedName>
</protein>
<organism evidence="3 4">
    <name type="scientific">Nocardia xishanensis</name>
    <dbReference type="NCBI Taxonomy" id="238964"/>
    <lineage>
        <taxon>Bacteria</taxon>
        <taxon>Bacillati</taxon>
        <taxon>Actinomycetota</taxon>
        <taxon>Actinomycetes</taxon>
        <taxon>Mycobacteriales</taxon>
        <taxon>Nocardiaceae</taxon>
        <taxon>Nocardia</taxon>
    </lineage>
</organism>
<accession>A0ABW7X1P9</accession>
<dbReference type="EMBL" id="JBIRYO010000009">
    <property type="protein sequence ID" value="MFI2475031.1"/>
    <property type="molecule type" value="Genomic_DNA"/>
</dbReference>
<evidence type="ECO:0000313" key="3">
    <source>
        <dbReference type="EMBL" id="MFI2475031.1"/>
    </source>
</evidence>
<evidence type="ECO:0000313" key="4">
    <source>
        <dbReference type="Proteomes" id="UP001611415"/>
    </source>
</evidence>
<feature type="signal peptide" evidence="1">
    <location>
        <begin position="1"/>
        <end position="26"/>
    </location>
</feature>
<sequence>MRVNQFAASALLAIGAIGISAGTAAAQPTDPAAEVAVRGVDHGVGYTTGPTSDGSGIVTTVDDGAFSLAADARTVSLTDAAGRIVATLPLGFTAEGQTFGLTPQITDAGRTLTLTPAGAPVAATQHLRQLVEYDETVARKQHNAAVGALIGAGVGAVIGFFLGGVGALVTVPIGAGIGALIGFATP</sequence>
<keyword evidence="1" id="KW-0732">Signal</keyword>
<dbReference type="Pfam" id="PF26059">
    <property type="entry name" value="DUF8020"/>
    <property type="match status" value="1"/>
</dbReference>
<name>A0ABW7X1P9_9NOCA</name>
<feature type="chain" id="PRO_5046756039" description="DUF8020 domain-containing protein" evidence="1">
    <location>
        <begin position="27"/>
        <end position="186"/>
    </location>
</feature>
<dbReference type="RefSeq" id="WP_357404220.1">
    <property type="nucleotide sequence ID" value="NZ_JBEYCD010000005.1"/>
</dbReference>
<evidence type="ECO:0000259" key="2">
    <source>
        <dbReference type="Pfam" id="PF26059"/>
    </source>
</evidence>
<dbReference type="InterPro" id="IPR058333">
    <property type="entry name" value="DUF8020"/>
</dbReference>
<keyword evidence="4" id="KW-1185">Reference proteome</keyword>
<proteinExistence type="predicted"/>